<comment type="catalytic activity">
    <reaction evidence="4 7">
        <text>(6S)-5-formyl-5,6,7,8-tetrahydrofolate + ATP = (6R)-5,10-methenyltetrahydrofolate + ADP + phosphate</text>
        <dbReference type="Rhea" id="RHEA:10488"/>
        <dbReference type="ChEBI" id="CHEBI:30616"/>
        <dbReference type="ChEBI" id="CHEBI:43474"/>
        <dbReference type="ChEBI" id="CHEBI:57455"/>
        <dbReference type="ChEBI" id="CHEBI:57457"/>
        <dbReference type="ChEBI" id="CHEBI:456216"/>
        <dbReference type="EC" id="6.3.3.2"/>
    </reaction>
</comment>
<keyword evidence="2 6" id="KW-0547">Nucleotide-binding</keyword>
<feature type="binding site" evidence="6">
    <location>
        <position position="79"/>
    </location>
    <ligand>
        <name>substrate</name>
    </ligand>
</feature>
<dbReference type="PANTHER" id="PTHR23407">
    <property type="entry name" value="ATPASE INHIBITOR/5-FORMYLTETRAHYDROFOLATE CYCLO-LIGASE"/>
    <property type="match status" value="1"/>
</dbReference>
<comment type="cofactor">
    <cofactor evidence="7">
        <name>Mg(2+)</name>
        <dbReference type="ChEBI" id="CHEBI:18420"/>
    </cofactor>
</comment>
<dbReference type="Proteomes" id="UP000245768">
    <property type="component" value="Unassembled WGS sequence"/>
</dbReference>
<protein>
    <recommendedName>
        <fullName evidence="5 7">5-formyltetrahydrofolate cyclo-ligase</fullName>
        <ecNumber evidence="5 7">6.3.3.2</ecNumber>
    </recommendedName>
</protein>
<dbReference type="EMBL" id="KZ819634">
    <property type="protein sequence ID" value="PWN94031.1"/>
    <property type="molecule type" value="Genomic_DNA"/>
</dbReference>
<keyword evidence="8" id="KW-0436">Ligase</keyword>
<feature type="binding site" evidence="6">
    <location>
        <begin position="179"/>
        <end position="187"/>
    </location>
    <ligand>
        <name>ATP</name>
        <dbReference type="ChEBI" id="CHEBI:30616"/>
    </ligand>
</feature>
<dbReference type="OrthoDB" id="2015992at2759"/>
<evidence type="ECO:0000313" key="8">
    <source>
        <dbReference type="EMBL" id="PWN94031.1"/>
    </source>
</evidence>
<keyword evidence="3 6" id="KW-0067">ATP-binding</keyword>
<dbReference type="InterPro" id="IPR037171">
    <property type="entry name" value="NagB/RpiA_transferase-like"/>
</dbReference>
<dbReference type="Pfam" id="PF01812">
    <property type="entry name" value="5-FTHF_cyc-lig"/>
    <property type="match status" value="1"/>
</dbReference>
<dbReference type="AlphaFoldDB" id="A0A316YXW1"/>
<feature type="binding site" evidence="6">
    <location>
        <position position="85"/>
    </location>
    <ligand>
        <name>substrate</name>
    </ligand>
</feature>
<keyword evidence="7" id="KW-0460">Magnesium</keyword>
<proteinExistence type="inferred from homology"/>
<dbReference type="GO" id="GO:0009396">
    <property type="term" value="P:folic acid-containing compound biosynthetic process"/>
    <property type="evidence" value="ECO:0007669"/>
    <property type="project" value="TreeGrafter"/>
</dbReference>
<evidence type="ECO:0000256" key="1">
    <source>
        <dbReference type="ARBA" id="ARBA00010638"/>
    </source>
</evidence>
<dbReference type="SUPFAM" id="SSF100950">
    <property type="entry name" value="NagB/RpiA/CoA transferase-like"/>
    <property type="match status" value="1"/>
</dbReference>
<dbReference type="PANTHER" id="PTHR23407:SF1">
    <property type="entry name" value="5-FORMYLTETRAHYDROFOLATE CYCLO-LIGASE"/>
    <property type="match status" value="1"/>
</dbReference>
<evidence type="ECO:0000256" key="6">
    <source>
        <dbReference type="PIRSR" id="PIRSR006806-1"/>
    </source>
</evidence>
<feature type="binding site" evidence="6">
    <location>
        <begin position="33"/>
        <end position="37"/>
    </location>
    <ligand>
        <name>ATP</name>
        <dbReference type="ChEBI" id="CHEBI:30616"/>
    </ligand>
</feature>
<dbReference type="InterPro" id="IPR024185">
    <property type="entry name" value="FTHF_cligase-like_sf"/>
</dbReference>
<keyword evidence="9" id="KW-1185">Reference proteome</keyword>
<dbReference type="Gene3D" id="3.40.50.10420">
    <property type="entry name" value="NagB/RpiA/CoA transferase-like"/>
    <property type="match status" value="1"/>
</dbReference>
<evidence type="ECO:0000256" key="5">
    <source>
        <dbReference type="ARBA" id="ARBA00038966"/>
    </source>
</evidence>
<evidence type="ECO:0000256" key="2">
    <source>
        <dbReference type="ARBA" id="ARBA00022741"/>
    </source>
</evidence>
<dbReference type="STRING" id="215250.A0A316YXW1"/>
<evidence type="ECO:0000313" key="9">
    <source>
        <dbReference type="Proteomes" id="UP000245768"/>
    </source>
</evidence>
<sequence>MTNTDADDYIGSARTMSSSAAAGTAAPSIRLLKRQLRRQMSSTLASVAPASLAAQSAQVAARILASPTYTRAQRVCVYVNTDTSEVRTDDICRSVLLQQKELYVPRFATEAGVKGAFENDMKMLRIRDWADFEIMVRNRWGIREPEIDGRQDALDESTGGQGLDLILAPGVAFDVQGGRLGHGKGYYDRYLARADAFARETGAQLPTSVALSLEEQILPPDQRVPADEDDRTLDAIVHPGGVFHTTRRWQEG</sequence>
<gene>
    <name evidence="8" type="ORF">FA10DRAFT_264624</name>
</gene>
<dbReference type="GO" id="GO:0030272">
    <property type="term" value="F:5-formyltetrahydrofolate cyclo-ligase activity"/>
    <property type="evidence" value="ECO:0007669"/>
    <property type="project" value="UniProtKB-EC"/>
</dbReference>
<organism evidence="8 9">
    <name type="scientific">Acaromyces ingoldii</name>
    <dbReference type="NCBI Taxonomy" id="215250"/>
    <lineage>
        <taxon>Eukaryota</taxon>
        <taxon>Fungi</taxon>
        <taxon>Dikarya</taxon>
        <taxon>Basidiomycota</taxon>
        <taxon>Ustilaginomycotina</taxon>
        <taxon>Exobasidiomycetes</taxon>
        <taxon>Exobasidiales</taxon>
        <taxon>Cryptobasidiaceae</taxon>
        <taxon>Acaromyces</taxon>
    </lineage>
</organism>
<evidence type="ECO:0000256" key="4">
    <source>
        <dbReference type="ARBA" id="ARBA00036539"/>
    </source>
</evidence>
<evidence type="ECO:0000256" key="7">
    <source>
        <dbReference type="RuleBase" id="RU361279"/>
    </source>
</evidence>
<dbReference type="GeneID" id="37042638"/>
<dbReference type="GO" id="GO:0035999">
    <property type="term" value="P:tetrahydrofolate interconversion"/>
    <property type="evidence" value="ECO:0007669"/>
    <property type="project" value="TreeGrafter"/>
</dbReference>
<dbReference type="InterPro" id="IPR002698">
    <property type="entry name" value="FTHF_cligase"/>
</dbReference>
<dbReference type="PIRSF" id="PIRSF006806">
    <property type="entry name" value="FTHF_cligase"/>
    <property type="match status" value="1"/>
</dbReference>
<dbReference type="GO" id="GO:0046872">
    <property type="term" value="F:metal ion binding"/>
    <property type="evidence" value="ECO:0007669"/>
    <property type="project" value="UniProtKB-KW"/>
</dbReference>
<dbReference type="GO" id="GO:0005524">
    <property type="term" value="F:ATP binding"/>
    <property type="evidence" value="ECO:0007669"/>
    <property type="project" value="UniProtKB-KW"/>
</dbReference>
<dbReference type="FunCoup" id="A0A316YXW1">
    <property type="interactions" value="161"/>
</dbReference>
<dbReference type="GO" id="GO:0005739">
    <property type="term" value="C:mitochondrion"/>
    <property type="evidence" value="ECO:0007669"/>
    <property type="project" value="TreeGrafter"/>
</dbReference>
<comment type="similarity">
    <text evidence="1 7">Belongs to the 5-formyltetrahydrofolate cyclo-ligase family.</text>
</comment>
<evidence type="ECO:0000256" key="3">
    <source>
        <dbReference type="ARBA" id="ARBA00022840"/>
    </source>
</evidence>
<keyword evidence="7" id="KW-0479">Metal-binding</keyword>
<dbReference type="EC" id="6.3.3.2" evidence="5 7"/>
<dbReference type="InParanoid" id="A0A316YXW1"/>
<name>A0A316YXW1_9BASI</name>
<dbReference type="RefSeq" id="XP_025381229.1">
    <property type="nucleotide sequence ID" value="XM_025520722.1"/>
</dbReference>
<dbReference type="NCBIfam" id="TIGR02727">
    <property type="entry name" value="MTHFS_bact"/>
    <property type="match status" value="1"/>
</dbReference>
<reference evidence="8" key="1">
    <citation type="journal article" date="2018" name="Mol. Biol. Evol.">
        <title>Broad Genomic Sampling Reveals a Smut Pathogenic Ancestry of the Fungal Clade Ustilaginomycotina.</title>
        <authorList>
            <person name="Kijpornyongpan T."/>
            <person name="Mondo S.J."/>
            <person name="Barry K."/>
            <person name="Sandor L."/>
            <person name="Lee J."/>
            <person name="Lipzen A."/>
            <person name="Pangilinan J."/>
            <person name="LaButti K."/>
            <person name="Hainaut M."/>
            <person name="Henrissat B."/>
            <person name="Grigoriev I.V."/>
            <person name="Spatafora J.W."/>
            <person name="Aime M.C."/>
        </authorList>
    </citation>
    <scope>NUCLEOTIDE SEQUENCE [LARGE SCALE GENOMIC DNA]</scope>
    <source>
        <strain evidence="8">MCA 4198</strain>
    </source>
</reference>
<accession>A0A316YXW1</accession>